<keyword evidence="8" id="KW-1185">Reference proteome</keyword>
<gene>
    <name evidence="7" type="ORF">AMATHDRAFT_61595</name>
</gene>
<comment type="similarity">
    <text evidence="2">Belongs to the GnRH family.</text>
</comment>
<sequence length="331" mass="36985">MKFCGLLLGLLTSSLLVRAQYFSAGWTPGQPVAPNPTGTPAATASYVPGSPDQQGSGTKQSGGFSGFLSKLGFDIAKTLEQPKLWDKRIPLITDENYNDMIVNEPLTEQEEKDRIWALIITVTASRQEGISKIMDQIFDAAYNETVIAGDLPNVRWGRIDYINVTYLTTKWNVWSAPFLVILRNRGQELRFYKGHHLRLKETALREFLQTEDWKYTPIWSSPYAPGGEREYILHFIATWMTTIYNLVASIPRWLFYILSGGLASLILNILHRKQPAPRQQQQQQQNRPGPPAPTPSAQPAQPTPPVPEAGTSSATSPSSSSNQSKAKKRKK</sequence>
<evidence type="ECO:0000256" key="4">
    <source>
        <dbReference type="SAM" id="MobiDB-lite"/>
    </source>
</evidence>
<dbReference type="Proteomes" id="UP000242287">
    <property type="component" value="Unassembled WGS sequence"/>
</dbReference>
<dbReference type="AlphaFoldDB" id="A0A2A9NJ79"/>
<evidence type="ECO:0008006" key="9">
    <source>
        <dbReference type="Google" id="ProtNLM"/>
    </source>
</evidence>
<dbReference type="GO" id="GO:0005179">
    <property type="term" value="F:hormone activity"/>
    <property type="evidence" value="ECO:0007669"/>
    <property type="project" value="InterPro"/>
</dbReference>
<dbReference type="GO" id="GO:0005576">
    <property type="term" value="C:extracellular region"/>
    <property type="evidence" value="ECO:0007669"/>
    <property type="project" value="UniProtKB-SubCell"/>
</dbReference>
<comment type="subcellular location">
    <subcellularLocation>
        <location evidence="1">Secreted</location>
    </subcellularLocation>
</comment>
<evidence type="ECO:0000256" key="2">
    <source>
        <dbReference type="ARBA" id="ARBA00010968"/>
    </source>
</evidence>
<evidence type="ECO:0000256" key="1">
    <source>
        <dbReference type="ARBA" id="ARBA00004613"/>
    </source>
</evidence>
<keyword evidence="5" id="KW-1133">Transmembrane helix</keyword>
<evidence type="ECO:0000256" key="3">
    <source>
        <dbReference type="ARBA" id="ARBA00022525"/>
    </source>
</evidence>
<dbReference type="PROSITE" id="PS00473">
    <property type="entry name" value="GNRH"/>
    <property type="match status" value="1"/>
</dbReference>
<keyword evidence="6" id="KW-0732">Signal</keyword>
<feature type="compositionally biased region" description="Pro residues" evidence="4">
    <location>
        <begin position="288"/>
        <end position="307"/>
    </location>
</feature>
<evidence type="ECO:0000256" key="5">
    <source>
        <dbReference type="SAM" id="Phobius"/>
    </source>
</evidence>
<reference evidence="7 8" key="1">
    <citation type="submission" date="2014-02" db="EMBL/GenBank/DDBJ databases">
        <title>Transposable element dynamics among asymbiotic and ectomycorrhizal Amanita fungi.</title>
        <authorList>
            <consortium name="DOE Joint Genome Institute"/>
            <person name="Hess J."/>
            <person name="Skrede I."/>
            <person name="Wolfe B."/>
            <person name="LaButti K."/>
            <person name="Ohm R.A."/>
            <person name="Grigoriev I.V."/>
            <person name="Pringle A."/>
        </authorList>
    </citation>
    <scope>NUCLEOTIDE SEQUENCE [LARGE SCALE GENOMIC DNA]</scope>
    <source>
        <strain evidence="7 8">SKay4041</strain>
    </source>
</reference>
<evidence type="ECO:0000313" key="7">
    <source>
        <dbReference type="EMBL" id="PFH50138.1"/>
    </source>
</evidence>
<feature type="compositionally biased region" description="Low complexity" evidence="4">
    <location>
        <begin position="308"/>
        <end position="324"/>
    </location>
</feature>
<feature type="chain" id="PRO_5013129207" description="Thioredoxin-like fold domain-containing protein" evidence="6">
    <location>
        <begin position="20"/>
        <end position="331"/>
    </location>
</feature>
<dbReference type="InterPro" id="IPR002012">
    <property type="entry name" value="GnRH"/>
</dbReference>
<dbReference type="EMBL" id="KZ302010">
    <property type="protein sequence ID" value="PFH50138.1"/>
    <property type="molecule type" value="Genomic_DNA"/>
</dbReference>
<feature type="compositionally biased region" description="Low complexity" evidence="4">
    <location>
        <begin position="35"/>
        <end position="44"/>
    </location>
</feature>
<feature type="compositionally biased region" description="Low complexity" evidence="4">
    <location>
        <begin position="276"/>
        <end position="287"/>
    </location>
</feature>
<evidence type="ECO:0000313" key="8">
    <source>
        <dbReference type="Proteomes" id="UP000242287"/>
    </source>
</evidence>
<feature type="region of interest" description="Disordered" evidence="4">
    <location>
        <begin position="29"/>
        <end position="61"/>
    </location>
</feature>
<organism evidence="7 8">
    <name type="scientific">Amanita thiersii Skay4041</name>
    <dbReference type="NCBI Taxonomy" id="703135"/>
    <lineage>
        <taxon>Eukaryota</taxon>
        <taxon>Fungi</taxon>
        <taxon>Dikarya</taxon>
        <taxon>Basidiomycota</taxon>
        <taxon>Agaricomycotina</taxon>
        <taxon>Agaricomycetes</taxon>
        <taxon>Agaricomycetidae</taxon>
        <taxon>Agaricales</taxon>
        <taxon>Pluteineae</taxon>
        <taxon>Amanitaceae</taxon>
        <taxon>Amanita</taxon>
    </lineage>
</organism>
<feature type="signal peptide" evidence="6">
    <location>
        <begin position="1"/>
        <end position="19"/>
    </location>
</feature>
<protein>
    <recommendedName>
        <fullName evidence="9">Thioredoxin-like fold domain-containing protein</fullName>
    </recommendedName>
</protein>
<dbReference type="OrthoDB" id="2502001at2759"/>
<feature type="region of interest" description="Disordered" evidence="4">
    <location>
        <begin position="274"/>
        <end position="331"/>
    </location>
</feature>
<keyword evidence="3" id="KW-0964">Secreted</keyword>
<proteinExistence type="inferred from homology"/>
<keyword evidence="5" id="KW-0472">Membrane</keyword>
<accession>A0A2A9NJ79</accession>
<feature type="transmembrane region" description="Helical" evidence="5">
    <location>
        <begin position="253"/>
        <end position="270"/>
    </location>
</feature>
<evidence type="ECO:0000256" key="6">
    <source>
        <dbReference type="SAM" id="SignalP"/>
    </source>
</evidence>
<keyword evidence="5" id="KW-0812">Transmembrane</keyword>
<name>A0A2A9NJ79_9AGAR</name>